<dbReference type="Pfam" id="PF06890">
    <property type="entry name" value="Phage_Mu_Gp45"/>
    <property type="match status" value="1"/>
</dbReference>
<protein>
    <recommendedName>
        <fullName evidence="1">Bacteriophage Mu Gp45 N-terminal domain-containing protein</fullName>
    </recommendedName>
</protein>
<dbReference type="AlphaFoldDB" id="N9Q148"/>
<evidence type="ECO:0000259" key="1">
    <source>
        <dbReference type="Pfam" id="PF06890"/>
    </source>
</evidence>
<dbReference type="PATRIC" id="fig|1217706.3.peg.3039"/>
<dbReference type="EMBL" id="APRW01000014">
    <property type="protein sequence ID" value="ENX20200.1"/>
    <property type="molecule type" value="Genomic_DNA"/>
</dbReference>
<dbReference type="InterPro" id="IPR053861">
    <property type="entry name" value="Phage_Mu_Gp45_N"/>
</dbReference>
<dbReference type="HOGENOM" id="CLU_108409_1_0_6"/>
<dbReference type="GeneID" id="303682635"/>
<reference evidence="2 3" key="1">
    <citation type="submission" date="2013-02" db="EMBL/GenBank/DDBJ databases">
        <title>The Genome Sequence of Acinetobacter sp. NIPH 2168.</title>
        <authorList>
            <consortium name="The Broad Institute Genome Sequencing Platform"/>
            <consortium name="The Broad Institute Genome Sequencing Center for Infectious Disease"/>
            <person name="Cerqueira G."/>
            <person name="Feldgarden M."/>
            <person name="Courvalin P."/>
            <person name="Perichon B."/>
            <person name="Grillot-Courvalin C."/>
            <person name="Clermont D."/>
            <person name="Rocha E."/>
            <person name="Yoon E.-J."/>
            <person name="Nemec A."/>
            <person name="Walker B."/>
            <person name="Young S.K."/>
            <person name="Zeng Q."/>
            <person name="Gargeya S."/>
            <person name="Fitzgerald M."/>
            <person name="Haas B."/>
            <person name="Abouelleil A."/>
            <person name="Alvarado L."/>
            <person name="Arachchi H.M."/>
            <person name="Berlin A.M."/>
            <person name="Chapman S.B."/>
            <person name="Dewar J."/>
            <person name="Goldberg J."/>
            <person name="Griggs A."/>
            <person name="Gujja S."/>
            <person name="Hansen M."/>
            <person name="Howarth C."/>
            <person name="Imamovic A."/>
            <person name="Larimer J."/>
            <person name="McCowan C."/>
            <person name="Murphy C."/>
            <person name="Neiman D."/>
            <person name="Pearson M."/>
            <person name="Priest M."/>
            <person name="Roberts A."/>
            <person name="Saif S."/>
            <person name="Shea T."/>
            <person name="Sisk P."/>
            <person name="Sykes S."/>
            <person name="Wortman J."/>
            <person name="Nusbaum C."/>
            <person name="Birren B."/>
        </authorList>
    </citation>
    <scope>NUCLEOTIDE SEQUENCE [LARGE SCALE GENOMIC DNA]</scope>
    <source>
        <strain evidence="2 3">NIPH 2168</strain>
    </source>
</reference>
<dbReference type="Proteomes" id="UP000013173">
    <property type="component" value="Unassembled WGS sequence"/>
</dbReference>
<evidence type="ECO:0000313" key="3">
    <source>
        <dbReference type="Proteomes" id="UP000013173"/>
    </source>
</evidence>
<gene>
    <name evidence="2" type="ORF">F892_03123</name>
</gene>
<evidence type="ECO:0000313" key="2">
    <source>
        <dbReference type="EMBL" id="ENX20200.1"/>
    </source>
</evidence>
<sequence>MISAIKSQVHKAIKQIRLPLNGLIARGGSKTLQVKGHEGEVLQDIELIQQIGFNSYIPDGAKVVVIPLQGKTSKSIVIGTAGGTVVVNVGEGETCVYDQFGHHVLLRKNGIQMKGDVEIIGGGLTVEKGIQSQGDVSDKTGSMQQMRVTYNIHLHGNSPLPSKLME</sequence>
<proteinExistence type="predicted"/>
<keyword evidence="3" id="KW-1185">Reference proteome</keyword>
<dbReference type="RefSeq" id="WP_005259532.1">
    <property type="nucleotide sequence ID" value="NZ_BMDR01000002.1"/>
</dbReference>
<organism evidence="2 3">
    <name type="scientific">Acinetobacter vivianii</name>
    <dbReference type="NCBI Taxonomy" id="1776742"/>
    <lineage>
        <taxon>Bacteria</taxon>
        <taxon>Pseudomonadati</taxon>
        <taxon>Pseudomonadota</taxon>
        <taxon>Gammaproteobacteria</taxon>
        <taxon>Moraxellales</taxon>
        <taxon>Moraxellaceae</taxon>
        <taxon>Acinetobacter</taxon>
    </lineage>
</organism>
<comment type="caution">
    <text evidence="2">The sequence shown here is derived from an EMBL/GenBank/DDBJ whole genome shotgun (WGS) entry which is preliminary data.</text>
</comment>
<name>N9Q148_9GAMM</name>
<feature type="domain" description="Bacteriophage Mu Gp45 N-terminal" evidence="1">
    <location>
        <begin position="27"/>
        <end position="81"/>
    </location>
</feature>
<dbReference type="OrthoDB" id="9802994at2"/>
<accession>N9Q148</accession>